<dbReference type="Pfam" id="PF04386">
    <property type="entry name" value="SspB"/>
    <property type="match status" value="1"/>
</dbReference>
<evidence type="ECO:0000256" key="1">
    <source>
        <dbReference type="SAM" id="MobiDB-lite"/>
    </source>
</evidence>
<keyword evidence="3" id="KW-1185">Reference proteome</keyword>
<dbReference type="Proteomes" id="UP000252680">
    <property type="component" value="Unassembled WGS sequence"/>
</dbReference>
<protein>
    <recommendedName>
        <fullName evidence="4">Stringent starvation protein B</fullName>
    </recommendedName>
</protein>
<reference evidence="2 3" key="1">
    <citation type="submission" date="2018-05" db="EMBL/GenBank/DDBJ databases">
        <title>Komagataeibacter cocois sp. nov., for a novel cellulose- producing strain isolated from coconut milk.</title>
        <authorList>
            <person name="Liu L."/>
            <person name="Wang Y."/>
            <person name="Liu S."/>
            <person name="Bi J."/>
            <person name="Chen H."/>
            <person name="Deng J."/>
            <person name="Zhang C."/>
            <person name="Hu Q."/>
            <person name="Li C."/>
        </authorList>
    </citation>
    <scope>NUCLEOTIDE SEQUENCE [LARGE SCALE GENOMIC DNA]</scope>
    <source>
        <strain evidence="2 3">WE7</strain>
    </source>
</reference>
<evidence type="ECO:0000313" key="3">
    <source>
        <dbReference type="Proteomes" id="UP000252680"/>
    </source>
</evidence>
<proteinExistence type="predicted"/>
<dbReference type="EMBL" id="QEXL01000006">
    <property type="protein sequence ID" value="RBM07937.1"/>
    <property type="molecule type" value="Genomic_DNA"/>
</dbReference>
<dbReference type="SUPFAM" id="SSF101738">
    <property type="entry name" value="SspB-like"/>
    <property type="match status" value="1"/>
</dbReference>
<dbReference type="OrthoDB" id="9800412at2"/>
<feature type="region of interest" description="Disordered" evidence="1">
    <location>
        <begin position="152"/>
        <end position="190"/>
    </location>
</feature>
<dbReference type="RefSeq" id="WP_113595500.1">
    <property type="nucleotide sequence ID" value="NZ_QEXL01000006.1"/>
</dbReference>
<comment type="caution">
    <text evidence="2">The sequence shown here is derived from an EMBL/GenBank/DDBJ whole genome shotgun (WGS) entry which is preliminary data.</text>
</comment>
<organism evidence="2 3">
    <name type="scientific">Novacetimonas cocois</name>
    <dbReference type="NCBI Taxonomy" id="1747507"/>
    <lineage>
        <taxon>Bacteria</taxon>
        <taxon>Pseudomonadati</taxon>
        <taxon>Pseudomonadota</taxon>
        <taxon>Alphaproteobacteria</taxon>
        <taxon>Acetobacterales</taxon>
        <taxon>Acetobacteraceae</taxon>
        <taxon>Novacetimonas</taxon>
    </lineage>
</organism>
<sequence>MSDDHDEENGFDASIPDSLLPYDTWLQEAYRDVMLRAFEHVVAAGGLPGGHHFYLTFRTDWPGVEMPARLRAQYPHEITIVLQHQFHGLKVDRAAGTISVQLAFGGIPATLVIPVAAISAFADPHIKLHLAFHVPEQPPQPAPSAEIHSVVPQVHATRARDSEKDAGDGHAGEGDVPAGEDAPASSPQVVSLAAFRKRGTEPG</sequence>
<dbReference type="Gene3D" id="2.30.30.220">
    <property type="entry name" value="SspB-like"/>
    <property type="match status" value="1"/>
</dbReference>
<gene>
    <name evidence="2" type="ORF">NJLHNGOC_05575</name>
</gene>
<evidence type="ECO:0000313" key="2">
    <source>
        <dbReference type="EMBL" id="RBM07937.1"/>
    </source>
</evidence>
<name>A0A365YXY4_9PROT</name>
<evidence type="ECO:0008006" key="4">
    <source>
        <dbReference type="Google" id="ProtNLM"/>
    </source>
</evidence>
<accession>A0A365YXY4</accession>
<dbReference type="AlphaFoldDB" id="A0A365YXY4"/>
<dbReference type="InterPro" id="IPR036760">
    <property type="entry name" value="SspB-like_sf"/>
</dbReference>
<feature type="compositionally biased region" description="Basic and acidic residues" evidence="1">
    <location>
        <begin position="158"/>
        <end position="173"/>
    </location>
</feature>
<dbReference type="InterPro" id="IPR007481">
    <property type="entry name" value="SspB"/>
</dbReference>